<dbReference type="SUPFAM" id="SSF52540">
    <property type="entry name" value="P-loop containing nucleoside triphosphate hydrolases"/>
    <property type="match status" value="1"/>
</dbReference>
<protein>
    <submittedName>
        <fullName evidence="6">Uncharacterized protein</fullName>
    </submittedName>
</protein>
<reference evidence="6" key="1">
    <citation type="journal article" date="2015" name="Nature">
        <title>Complex archaea that bridge the gap between prokaryotes and eukaryotes.</title>
        <authorList>
            <person name="Spang A."/>
            <person name="Saw J.H."/>
            <person name="Jorgensen S.L."/>
            <person name="Zaremba-Niedzwiedzka K."/>
            <person name="Martijn J."/>
            <person name="Lind A.E."/>
            <person name="van Eijk R."/>
            <person name="Schleper C."/>
            <person name="Guy L."/>
            <person name="Ettema T.J."/>
        </authorList>
    </citation>
    <scope>NUCLEOTIDE SEQUENCE</scope>
</reference>
<dbReference type="SMART" id="SM00365">
    <property type="entry name" value="LRR_SD22"/>
    <property type="match status" value="5"/>
</dbReference>
<dbReference type="InterPro" id="IPR034139">
    <property type="entry name" value="TOPRIM_OLD"/>
</dbReference>
<sequence length="961" mass="113777">MLDCEFIFVLKYLDLSNCHFEQNITFEASSNEILSLKFNNVRIGHFPETIRNLINLEHLDLSNNPDLSIQNNIFSLKKLKTLNLAYSKLDSGSLNFELLKNLVCLNISSLALTNIPDSIKNLVELKKLEIGHNKIEKITSYFYNLKNLSYLDLSNNKISFLSEDISRLKKLKFINLNFNNITLLPRSISNLEDLRSLSMINNRLESLPASFNKLVKLESLILTNNKLEKFPQEIKSLKNIKKLYISDNPIEDLYEIFYLNLSIDKKISLKEAHLDNIYSFKHTLFKDFKNLVVLIGTNNSGKSNLFKTFLNIKPFNLFPKEALFSNTSLIQAEIKLIFELSDEFLYNYIETMKKFYPKLRFVDLDNLTIVYDNKNVYWKTFLKILIVKLKFNHQMAYVDQFGFQAENSFLDLISYKNEIKDVNTDIKILNIVWDNINFKHGNAFLNIFRENLNEVELRVFNIDSKKEIKAQIKQHFTNFSVSFFFREFIEFYENIKYIGEFRNFQEETDGDLNPQEIISNGGNFPIIIADYCYNIQKNRDFIQFLLNKLYPDVKHLWTEYRGKSKKPFILEFNDMRRTFNNVGKGMHQILIILTHLIQLKENSTLFIEEPELYIHPELQKKLLDIIRKFLPLHQVFITSHSPFYINSFNETQSIHEIQKVNGVSSVKNVNSENISEVFNRLGLEPSDLLMYNGLILVEGKTDIFLLKKLMSDFLIDNHIEIISIEGKYKLHFFADHKILSNLIRMGFKFLIILDHDERNQKILETITDPEVMKHILLLPVREIENLYLNPNLIIDFIGERSSKKRSKPQLEECIIEIIDNVITKNLVTKLIRKSFLDKVPFPFHYNDKYKILSVNKNDDDWLNNFYTYFQSKYWIEGFNKDNYKKLFEESKFYYENINNHEKWKIFPGKEIRPLIIKELEETFKISIPLEKLEEKMKDNTLIKRDLIDKIRKHFGFLKKIL</sequence>
<dbReference type="InterPro" id="IPR055414">
    <property type="entry name" value="LRR_R13L4/SHOC2-like"/>
</dbReference>
<dbReference type="PROSITE" id="PS51450">
    <property type="entry name" value="LRR"/>
    <property type="match status" value="3"/>
</dbReference>
<feature type="domain" description="OLD protein-like TOPRIM" evidence="4">
    <location>
        <begin position="692"/>
        <end position="756"/>
    </location>
</feature>
<feature type="domain" description="Endonuclease GajA/Old nuclease/RecF-like AAA" evidence="3">
    <location>
        <begin position="287"/>
        <end position="644"/>
    </location>
</feature>
<evidence type="ECO:0000313" key="6">
    <source>
        <dbReference type="EMBL" id="KKM58412.1"/>
    </source>
</evidence>
<organism evidence="6">
    <name type="scientific">marine sediment metagenome</name>
    <dbReference type="NCBI Taxonomy" id="412755"/>
    <lineage>
        <taxon>unclassified sequences</taxon>
        <taxon>metagenomes</taxon>
        <taxon>ecological metagenomes</taxon>
    </lineage>
</organism>
<dbReference type="Gene3D" id="3.40.50.300">
    <property type="entry name" value="P-loop containing nucleotide triphosphate hydrolases"/>
    <property type="match status" value="1"/>
</dbReference>
<dbReference type="InterPro" id="IPR032675">
    <property type="entry name" value="LRR_dom_sf"/>
</dbReference>
<dbReference type="Pfam" id="PF20469">
    <property type="entry name" value="OLD-like_TOPRIM"/>
    <property type="match status" value="1"/>
</dbReference>
<name>A0A0F9IQS2_9ZZZZ</name>
<proteinExistence type="predicted"/>
<dbReference type="InterPro" id="IPR050216">
    <property type="entry name" value="LRR_domain-containing"/>
</dbReference>
<evidence type="ECO:0000256" key="1">
    <source>
        <dbReference type="ARBA" id="ARBA00022614"/>
    </source>
</evidence>
<evidence type="ECO:0000256" key="2">
    <source>
        <dbReference type="ARBA" id="ARBA00022737"/>
    </source>
</evidence>
<feature type="domain" description="Disease resistance R13L4/SHOC-2-like LRR" evidence="5">
    <location>
        <begin position="141"/>
        <end position="246"/>
    </location>
</feature>
<evidence type="ECO:0000259" key="4">
    <source>
        <dbReference type="Pfam" id="PF20469"/>
    </source>
</evidence>
<comment type="caution">
    <text evidence="6">The sequence shown here is derived from an EMBL/GenBank/DDBJ whole genome shotgun (WGS) entry which is preliminary data.</text>
</comment>
<dbReference type="PANTHER" id="PTHR48051:SF1">
    <property type="entry name" value="RAS SUPPRESSOR PROTEIN 1"/>
    <property type="match status" value="1"/>
</dbReference>
<accession>A0A0F9IQS2</accession>
<dbReference type="AlphaFoldDB" id="A0A0F9IQS2"/>
<dbReference type="InterPro" id="IPR003591">
    <property type="entry name" value="Leu-rich_rpt_typical-subtyp"/>
</dbReference>
<dbReference type="PANTHER" id="PTHR48051">
    <property type="match status" value="1"/>
</dbReference>
<dbReference type="Pfam" id="PF13175">
    <property type="entry name" value="AAA_15"/>
    <property type="match status" value="1"/>
</dbReference>
<keyword evidence="2" id="KW-0677">Repeat</keyword>
<dbReference type="SUPFAM" id="SSF52058">
    <property type="entry name" value="L domain-like"/>
    <property type="match status" value="1"/>
</dbReference>
<dbReference type="Gene3D" id="3.80.10.10">
    <property type="entry name" value="Ribonuclease Inhibitor"/>
    <property type="match status" value="2"/>
</dbReference>
<dbReference type="EMBL" id="LAZR01011821">
    <property type="protein sequence ID" value="KKM58412.1"/>
    <property type="molecule type" value="Genomic_DNA"/>
</dbReference>
<keyword evidence="1" id="KW-0433">Leucine-rich repeat</keyword>
<dbReference type="InterPro" id="IPR001611">
    <property type="entry name" value="Leu-rich_rpt"/>
</dbReference>
<dbReference type="GO" id="GO:0005737">
    <property type="term" value="C:cytoplasm"/>
    <property type="evidence" value="ECO:0007669"/>
    <property type="project" value="TreeGrafter"/>
</dbReference>
<evidence type="ECO:0000259" key="5">
    <source>
        <dbReference type="Pfam" id="PF23598"/>
    </source>
</evidence>
<dbReference type="SMART" id="SM00369">
    <property type="entry name" value="LRR_TYP"/>
    <property type="match status" value="7"/>
</dbReference>
<evidence type="ECO:0000259" key="3">
    <source>
        <dbReference type="Pfam" id="PF13175"/>
    </source>
</evidence>
<gene>
    <name evidence="6" type="ORF">LCGC14_1549390</name>
</gene>
<dbReference type="Pfam" id="PF23598">
    <property type="entry name" value="LRR_14"/>
    <property type="match status" value="1"/>
</dbReference>
<dbReference type="InterPro" id="IPR027417">
    <property type="entry name" value="P-loop_NTPase"/>
</dbReference>
<dbReference type="InterPro" id="IPR041685">
    <property type="entry name" value="AAA_GajA/Old/RecF-like"/>
</dbReference>